<accession>A0ABN8IL79</accession>
<evidence type="ECO:0008006" key="4">
    <source>
        <dbReference type="Google" id="ProtNLM"/>
    </source>
</evidence>
<keyword evidence="1" id="KW-1133">Transmembrane helix</keyword>
<proteinExistence type="predicted"/>
<dbReference type="Proteomes" id="UP000837857">
    <property type="component" value="Chromosome 24"/>
</dbReference>
<protein>
    <recommendedName>
        <fullName evidence="4">Gustatory receptor</fullName>
    </recommendedName>
</protein>
<name>A0ABN8IL79_9NEOP</name>
<gene>
    <name evidence="2" type="ORF">IPOD504_LOCUS10223</name>
</gene>
<evidence type="ECO:0000313" key="3">
    <source>
        <dbReference type="Proteomes" id="UP000837857"/>
    </source>
</evidence>
<evidence type="ECO:0000313" key="2">
    <source>
        <dbReference type="EMBL" id="CAH2057420.1"/>
    </source>
</evidence>
<feature type="transmembrane region" description="Helical" evidence="1">
    <location>
        <begin position="5"/>
        <end position="26"/>
    </location>
</feature>
<keyword evidence="3" id="KW-1185">Reference proteome</keyword>
<feature type="transmembrane region" description="Helical" evidence="1">
    <location>
        <begin position="116"/>
        <end position="143"/>
    </location>
</feature>
<dbReference type="EMBL" id="OW152836">
    <property type="protein sequence ID" value="CAH2057420.1"/>
    <property type="molecule type" value="Genomic_DNA"/>
</dbReference>
<feature type="non-terminal residue" evidence="2">
    <location>
        <position position="252"/>
    </location>
</feature>
<sequence>MVDVLYSLVGVFVVHSLLVYTLVPLANVYDRPIFSVYVIAYSQYTISYVILSFFNYRCSKYNVKLLLKLQAIDLRLYNKKDTKRVRLFVWIICCCLLLVYGSFITLKLLYDPLWNWIRALFILTALIYDVELAYSICTVHYLVGKARRWSQILQVDEKNPQVLQDEIGVALAEMMFKVYEDILEALVLLKKSAQTTIETVSVISHAYGVSVWVSKAVVTEATFCIACEILYRRIASAQMVVASNINLYNCRT</sequence>
<feature type="transmembrane region" description="Helical" evidence="1">
    <location>
        <begin position="32"/>
        <end position="54"/>
    </location>
</feature>
<feature type="transmembrane region" description="Helical" evidence="1">
    <location>
        <begin position="87"/>
        <end position="110"/>
    </location>
</feature>
<keyword evidence="1" id="KW-0472">Membrane</keyword>
<reference evidence="2" key="1">
    <citation type="submission" date="2022-03" db="EMBL/GenBank/DDBJ databases">
        <authorList>
            <person name="Martin H S."/>
        </authorList>
    </citation>
    <scope>NUCLEOTIDE SEQUENCE</scope>
</reference>
<evidence type="ECO:0000256" key="1">
    <source>
        <dbReference type="SAM" id="Phobius"/>
    </source>
</evidence>
<keyword evidence="1" id="KW-0812">Transmembrane</keyword>
<organism evidence="2 3">
    <name type="scientific">Iphiclides podalirius</name>
    <name type="common">scarce swallowtail</name>
    <dbReference type="NCBI Taxonomy" id="110791"/>
    <lineage>
        <taxon>Eukaryota</taxon>
        <taxon>Metazoa</taxon>
        <taxon>Ecdysozoa</taxon>
        <taxon>Arthropoda</taxon>
        <taxon>Hexapoda</taxon>
        <taxon>Insecta</taxon>
        <taxon>Pterygota</taxon>
        <taxon>Neoptera</taxon>
        <taxon>Endopterygota</taxon>
        <taxon>Lepidoptera</taxon>
        <taxon>Glossata</taxon>
        <taxon>Ditrysia</taxon>
        <taxon>Papilionoidea</taxon>
        <taxon>Papilionidae</taxon>
        <taxon>Papilioninae</taxon>
        <taxon>Iphiclides</taxon>
    </lineage>
</organism>